<evidence type="ECO:0000256" key="1">
    <source>
        <dbReference type="SAM" id="MobiDB-lite"/>
    </source>
</evidence>
<name>A0ABZ1TPI1_STRVG</name>
<gene>
    <name evidence="2" type="ORF">OG517_08940</name>
</gene>
<dbReference type="InterPro" id="IPR036291">
    <property type="entry name" value="NAD(P)-bd_dom_sf"/>
</dbReference>
<dbReference type="Pfam" id="PF13561">
    <property type="entry name" value="adh_short_C2"/>
    <property type="match status" value="1"/>
</dbReference>
<dbReference type="InterPro" id="IPR002347">
    <property type="entry name" value="SDR_fam"/>
</dbReference>
<dbReference type="SUPFAM" id="SSF51735">
    <property type="entry name" value="NAD(P)-binding Rossmann-fold domains"/>
    <property type="match status" value="1"/>
</dbReference>
<evidence type="ECO:0000313" key="3">
    <source>
        <dbReference type="Proteomes" id="UP001432039"/>
    </source>
</evidence>
<protein>
    <submittedName>
        <fullName evidence="2">SDR family oxidoreductase</fullName>
    </submittedName>
</protein>
<sequence length="91" mass="9091">MSRSSSAVASGHASRGRRGRAGSGGPRDAGRRAGRGNADRAERVKMQNPLGRVAEAEEIAAAVLYLASPAGSAVVGTDLVTDLVVDSGSSA</sequence>
<dbReference type="Gene3D" id="3.40.50.720">
    <property type="entry name" value="NAD(P)-binding Rossmann-like Domain"/>
    <property type="match status" value="1"/>
</dbReference>
<proteinExistence type="predicted"/>
<evidence type="ECO:0000313" key="2">
    <source>
        <dbReference type="EMBL" id="WUQ17740.1"/>
    </source>
</evidence>
<dbReference type="RefSeq" id="WP_328965812.1">
    <property type="nucleotide sequence ID" value="NZ_CP108090.1"/>
</dbReference>
<reference evidence="2" key="1">
    <citation type="submission" date="2022-10" db="EMBL/GenBank/DDBJ databases">
        <title>The complete genomes of actinobacterial strains from the NBC collection.</title>
        <authorList>
            <person name="Joergensen T.S."/>
            <person name="Alvarez Arevalo M."/>
            <person name="Sterndorff E.B."/>
            <person name="Faurdal D."/>
            <person name="Vuksanovic O."/>
            <person name="Mourched A.-S."/>
            <person name="Charusanti P."/>
            <person name="Shaw S."/>
            <person name="Blin K."/>
            <person name="Weber T."/>
        </authorList>
    </citation>
    <scope>NUCLEOTIDE SEQUENCE</scope>
    <source>
        <strain evidence="2">NBC_00248</strain>
    </source>
</reference>
<feature type="region of interest" description="Disordered" evidence="1">
    <location>
        <begin position="1"/>
        <end position="46"/>
    </location>
</feature>
<dbReference type="EMBL" id="CP108090">
    <property type="protein sequence ID" value="WUQ17740.1"/>
    <property type="molecule type" value="Genomic_DNA"/>
</dbReference>
<dbReference type="Proteomes" id="UP001432039">
    <property type="component" value="Chromosome"/>
</dbReference>
<keyword evidence="3" id="KW-1185">Reference proteome</keyword>
<feature type="compositionally biased region" description="Low complexity" evidence="1">
    <location>
        <begin position="1"/>
        <end position="13"/>
    </location>
</feature>
<accession>A0ABZ1TPI1</accession>
<organism evidence="2 3">
    <name type="scientific">Streptomyces virginiae</name>
    <name type="common">Streptomyces cinnamonensis</name>
    <dbReference type="NCBI Taxonomy" id="1961"/>
    <lineage>
        <taxon>Bacteria</taxon>
        <taxon>Bacillati</taxon>
        <taxon>Actinomycetota</taxon>
        <taxon>Actinomycetes</taxon>
        <taxon>Kitasatosporales</taxon>
        <taxon>Streptomycetaceae</taxon>
        <taxon>Streptomyces</taxon>
    </lineage>
</organism>